<dbReference type="EMBL" id="JBEPLJ010000014">
    <property type="protein sequence ID" value="MET3587519.1"/>
    <property type="molecule type" value="Genomic_DNA"/>
</dbReference>
<evidence type="ECO:0000313" key="1">
    <source>
        <dbReference type="EMBL" id="MET3587519.1"/>
    </source>
</evidence>
<comment type="caution">
    <text evidence="1">The sequence shown here is derived from an EMBL/GenBank/DDBJ whole genome shotgun (WGS) entry which is preliminary data.</text>
</comment>
<protein>
    <submittedName>
        <fullName evidence="1">Uncharacterized protein</fullName>
    </submittedName>
</protein>
<dbReference type="Proteomes" id="UP001549031">
    <property type="component" value="Unassembled WGS sequence"/>
</dbReference>
<name>A0ABV2HAF5_9HYPH</name>
<proteinExistence type="predicted"/>
<gene>
    <name evidence="1" type="ORF">ABID21_003644</name>
</gene>
<sequence>MQPVTVLRAVAPLLGKLLLKSVQASTETINLLLEAAKHPEDIIMRTRHIIAFMRRLALEV</sequence>
<evidence type="ECO:0000313" key="2">
    <source>
        <dbReference type="Proteomes" id="UP001549031"/>
    </source>
</evidence>
<reference evidence="1 2" key="1">
    <citation type="submission" date="2024-06" db="EMBL/GenBank/DDBJ databases">
        <title>Genomic Encyclopedia of Type Strains, Phase IV (KMG-IV): sequencing the most valuable type-strain genomes for metagenomic binning, comparative biology and taxonomic classification.</title>
        <authorList>
            <person name="Goeker M."/>
        </authorList>
    </citation>
    <scope>NUCLEOTIDE SEQUENCE [LARGE SCALE GENOMIC DNA]</scope>
    <source>
        <strain evidence="1 2">DSM 105042</strain>
    </source>
</reference>
<keyword evidence="2" id="KW-1185">Reference proteome</keyword>
<accession>A0ABV2HAF5</accession>
<organism evidence="1 2">
    <name type="scientific">Pseudorhizobium tarimense</name>
    <dbReference type="NCBI Taxonomy" id="1079109"/>
    <lineage>
        <taxon>Bacteria</taxon>
        <taxon>Pseudomonadati</taxon>
        <taxon>Pseudomonadota</taxon>
        <taxon>Alphaproteobacteria</taxon>
        <taxon>Hyphomicrobiales</taxon>
        <taxon>Rhizobiaceae</taxon>
        <taxon>Rhizobium/Agrobacterium group</taxon>
        <taxon>Pseudorhizobium</taxon>
    </lineage>
</organism>